<feature type="domain" description="RNA polymerase sigma-70 region 2" evidence="6">
    <location>
        <begin position="28"/>
        <end position="84"/>
    </location>
</feature>
<name>A0ABS6NNR3_9BURK</name>
<keyword evidence="9" id="KW-1185">Reference proteome</keyword>
<protein>
    <submittedName>
        <fullName evidence="8">Anti-sigma factor</fullName>
    </submittedName>
</protein>
<evidence type="ECO:0000256" key="3">
    <source>
        <dbReference type="ARBA" id="ARBA00023125"/>
    </source>
</evidence>
<evidence type="ECO:0000256" key="4">
    <source>
        <dbReference type="ARBA" id="ARBA00023163"/>
    </source>
</evidence>
<dbReference type="Proteomes" id="UP000722165">
    <property type="component" value="Unassembled WGS sequence"/>
</dbReference>
<evidence type="ECO:0000256" key="5">
    <source>
        <dbReference type="SAM" id="Phobius"/>
    </source>
</evidence>
<feature type="transmembrane region" description="Helical" evidence="5">
    <location>
        <begin position="298"/>
        <end position="317"/>
    </location>
</feature>
<gene>
    <name evidence="8" type="ORF">KU392_08430</name>
</gene>
<dbReference type="PANTHER" id="PTHR43133:SF8">
    <property type="entry name" value="RNA POLYMERASE SIGMA FACTOR HI_1459-RELATED"/>
    <property type="match status" value="1"/>
</dbReference>
<dbReference type="InterPro" id="IPR018764">
    <property type="entry name" value="RskA_C"/>
</dbReference>
<dbReference type="EMBL" id="JAHSPR010000005">
    <property type="protein sequence ID" value="MBV4397273.1"/>
    <property type="molecule type" value="Genomic_DNA"/>
</dbReference>
<keyword evidence="4" id="KW-0804">Transcription</keyword>
<keyword evidence="2" id="KW-0731">Sigma factor</keyword>
<evidence type="ECO:0000259" key="7">
    <source>
        <dbReference type="Pfam" id="PF10099"/>
    </source>
</evidence>
<dbReference type="SUPFAM" id="SSF88946">
    <property type="entry name" value="Sigma2 domain of RNA polymerase sigma factors"/>
    <property type="match status" value="1"/>
</dbReference>
<dbReference type="Gene3D" id="1.10.1740.10">
    <property type="match status" value="1"/>
</dbReference>
<keyword evidence="1" id="KW-0805">Transcription regulation</keyword>
<evidence type="ECO:0000313" key="9">
    <source>
        <dbReference type="Proteomes" id="UP000722165"/>
    </source>
</evidence>
<dbReference type="PANTHER" id="PTHR43133">
    <property type="entry name" value="RNA POLYMERASE ECF-TYPE SIGMA FACTO"/>
    <property type="match status" value="1"/>
</dbReference>
<reference evidence="8 9" key="1">
    <citation type="submission" date="2021-06" db="EMBL/GenBank/DDBJ databases">
        <authorList>
            <person name="Lu T."/>
            <person name="Wang Q."/>
            <person name="Han X."/>
        </authorList>
    </citation>
    <scope>NUCLEOTIDE SEQUENCE [LARGE SCALE GENOMIC DNA]</scope>
    <source>
        <strain evidence="8 9">LAM0050</strain>
    </source>
</reference>
<sequence length="438" mass="48905">MFNKSTSFQYEKTLKACGKGQKSAIQSLYKHDAPQMLALAFRIFGNLNYAEQAVQRAFVTIWKNANTYNEEAGPAKGWIYSILRYHIGVLYKQNYEQIQATLQNRDSALVETLSLLQADIHASHAPHTGFHAFLEELPLEPQSCLINMYFSSGEQASTATLLNMPLGRFKENILLGLRHLSKKLGNFPYHIDNEKIGEYVLGGLSGEEERYVLQLFNQDSTAASIALIWEDHFTHYLDQLPEQPLHPRLWSSIKHNMQNTEEVGGILDAIQDHDMSGFSGLQARIKELSKKLSQNLRLWQISSLVLATALLFLVIIFPSTSNMTRMIAVLSAPGQNSQPAWVVKVNQEGIAQIKPMIQQNIADNLEMEIWTQSDTGNNDYRSLGAIKSNAIITLTPEMLGKVKPGQLFQISLEPAGGSPSGKPTGSILYQGRLVDVSN</sequence>
<dbReference type="InterPro" id="IPR013325">
    <property type="entry name" value="RNA_pol_sigma_r2"/>
</dbReference>
<keyword evidence="3" id="KW-0238">DNA-binding</keyword>
<feature type="domain" description="Anti-sigma K factor RskA C-terminal" evidence="7">
    <location>
        <begin position="316"/>
        <end position="427"/>
    </location>
</feature>
<evidence type="ECO:0000313" key="8">
    <source>
        <dbReference type="EMBL" id="MBV4397273.1"/>
    </source>
</evidence>
<dbReference type="InterPro" id="IPR007627">
    <property type="entry name" value="RNA_pol_sigma70_r2"/>
</dbReference>
<evidence type="ECO:0000256" key="2">
    <source>
        <dbReference type="ARBA" id="ARBA00023082"/>
    </source>
</evidence>
<evidence type="ECO:0000256" key="1">
    <source>
        <dbReference type="ARBA" id="ARBA00023015"/>
    </source>
</evidence>
<evidence type="ECO:0000259" key="6">
    <source>
        <dbReference type="Pfam" id="PF04542"/>
    </source>
</evidence>
<comment type="caution">
    <text evidence="8">The sequence shown here is derived from an EMBL/GenBank/DDBJ whole genome shotgun (WGS) entry which is preliminary data.</text>
</comment>
<dbReference type="InterPro" id="IPR039425">
    <property type="entry name" value="RNA_pol_sigma-70-like"/>
</dbReference>
<keyword evidence="5" id="KW-0812">Transmembrane</keyword>
<accession>A0ABS6NNR3</accession>
<keyword evidence="5" id="KW-0472">Membrane</keyword>
<dbReference type="Pfam" id="PF04542">
    <property type="entry name" value="Sigma70_r2"/>
    <property type="match status" value="1"/>
</dbReference>
<keyword evidence="5" id="KW-1133">Transmembrane helix</keyword>
<organism evidence="8 9">
    <name type="scientific">Advenella alkanexedens</name>
    <dbReference type="NCBI Taxonomy" id="1481665"/>
    <lineage>
        <taxon>Bacteria</taxon>
        <taxon>Pseudomonadati</taxon>
        <taxon>Pseudomonadota</taxon>
        <taxon>Betaproteobacteria</taxon>
        <taxon>Burkholderiales</taxon>
        <taxon>Alcaligenaceae</taxon>
    </lineage>
</organism>
<proteinExistence type="predicted"/>
<dbReference type="RefSeq" id="WP_217735072.1">
    <property type="nucleotide sequence ID" value="NZ_JAHSPR010000005.1"/>
</dbReference>
<dbReference type="Pfam" id="PF10099">
    <property type="entry name" value="RskA_C"/>
    <property type="match status" value="1"/>
</dbReference>